<name>A0ABX4MXZ5_9MICC</name>
<protein>
    <submittedName>
        <fullName evidence="2">Uncharacterized protein</fullName>
    </submittedName>
</protein>
<evidence type="ECO:0000313" key="3">
    <source>
        <dbReference type="Proteomes" id="UP000229263"/>
    </source>
</evidence>
<evidence type="ECO:0000256" key="1">
    <source>
        <dbReference type="SAM" id="MobiDB-lite"/>
    </source>
</evidence>
<feature type="compositionally biased region" description="Polar residues" evidence="1">
    <location>
        <begin position="1"/>
        <end position="12"/>
    </location>
</feature>
<accession>A0ABX4MXZ5</accession>
<comment type="caution">
    <text evidence="2">The sequence shown here is derived from an EMBL/GenBank/DDBJ whole genome shotgun (WGS) entry which is preliminary data.</text>
</comment>
<feature type="region of interest" description="Disordered" evidence="1">
    <location>
        <begin position="1"/>
        <end position="20"/>
    </location>
</feature>
<dbReference type="RefSeq" id="WP_157066435.1">
    <property type="nucleotide sequence ID" value="NZ_PGEY01000001.1"/>
</dbReference>
<proteinExistence type="predicted"/>
<keyword evidence="3" id="KW-1185">Reference proteome</keyword>
<evidence type="ECO:0000313" key="2">
    <source>
        <dbReference type="EMBL" id="PJJ44221.1"/>
    </source>
</evidence>
<sequence length="53" mass="6089">MRITVETPTGNHTFDGKNLEAKPAGQNLKIIDNGRTTATFKQWTNWRQEQDTK</sequence>
<organism evidence="2 3">
    <name type="scientific">Glutamicibacter mysorens</name>
    <dbReference type="NCBI Taxonomy" id="257984"/>
    <lineage>
        <taxon>Bacteria</taxon>
        <taxon>Bacillati</taxon>
        <taxon>Actinomycetota</taxon>
        <taxon>Actinomycetes</taxon>
        <taxon>Micrococcales</taxon>
        <taxon>Micrococcaceae</taxon>
        <taxon>Glutamicibacter</taxon>
    </lineage>
</organism>
<dbReference type="Proteomes" id="UP000229263">
    <property type="component" value="Unassembled WGS sequence"/>
</dbReference>
<gene>
    <name evidence="2" type="ORF">ATK23_1449</name>
</gene>
<dbReference type="EMBL" id="PGEY01000001">
    <property type="protein sequence ID" value="PJJ44221.1"/>
    <property type="molecule type" value="Genomic_DNA"/>
</dbReference>
<reference evidence="2 3" key="1">
    <citation type="submission" date="2017-11" db="EMBL/GenBank/DDBJ databases">
        <title>Sequencing the genomes of 1000 actinobacteria strains.</title>
        <authorList>
            <person name="Klenk H.-P."/>
        </authorList>
    </citation>
    <scope>NUCLEOTIDE SEQUENCE [LARGE SCALE GENOMIC DNA]</scope>
    <source>
        <strain evidence="2 3">DSM 12798</strain>
    </source>
</reference>